<dbReference type="EMBL" id="ARXR01000011">
    <property type="protein sequence ID" value="MBF5053059.1"/>
    <property type="molecule type" value="Genomic_DNA"/>
</dbReference>
<evidence type="ECO:0000256" key="1">
    <source>
        <dbReference type="SAM" id="Phobius"/>
    </source>
</evidence>
<keyword evidence="3" id="KW-1185">Reference proteome</keyword>
<evidence type="ECO:0000313" key="3">
    <source>
        <dbReference type="Proteomes" id="UP000644441"/>
    </source>
</evidence>
<evidence type="ECO:0008006" key="4">
    <source>
        <dbReference type="Google" id="ProtNLM"/>
    </source>
</evidence>
<keyword evidence="1" id="KW-0472">Membrane</keyword>
<reference evidence="2 3" key="1">
    <citation type="submission" date="2012-09" db="EMBL/GenBank/DDBJ databases">
        <title>Genome Sequence of alkane-degrading Bacterium Alcanivorax venustensis ISO4.</title>
        <authorList>
            <person name="Lai Q."/>
            <person name="Shao Z."/>
        </authorList>
    </citation>
    <scope>NUCLEOTIDE SEQUENCE [LARGE SCALE GENOMIC DNA]</scope>
    <source>
        <strain evidence="2 3">ISO4</strain>
    </source>
</reference>
<comment type="caution">
    <text evidence="2">The sequence shown here is derived from an EMBL/GenBank/DDBJ whole genome shotgun (WGS) entry which is preliminary data.</text>
</comment>
<evidence type="ECO:0000313" key="2">
    <source>
        <dbReference type="EMBL" id="MBF5053059.1"/>
    </source>
</evidence>
<feature type="transmembrane region" description="Helical" evidence="1">
    <location>
        <begin position="29"/>
        <end position="48"/>
    </location>
</feature>
<accession>A0ABS0AG30</accession>
<protein>
    <recommendedName>
        <fullName evidence="4">DUF3426 domain-containing protein</fullName>
    </recommendedName>
</protein>
<name>A0ABS0AG30_9GAMM</name>
<dbReference type="Proteomes" id="UP000644441">
    <property type="component" value="Unassembled WGS sequence"/>
</dbReference>
<keyword evidence="1" id="KW-1133">Transmembrane helix</keyword>
<proteinExistence type="predicted"/>
<sequence>MRFLLVLTVTVAVVVLLWGSWQAGRKPFYLVLAGVALAGSIFLGAMLLTDQERRVPTDPETVETSISSVHETETTYRLRGEIINRGENAVARTEIMAEALSCPPAKACEVLYGERMTLSMHIPAGGRYPLNLSVPRPDREIQAERWRARVLRVEAYDR</sequence>
<keyword evidence="1" id="KW-0812">Transmembrane</keyword>
<organism evidence="2 3">
    <name type="scientific">Alloalcanivorax venustensis ISO4</name>
    <dbReference type="NCBI Taxonomy" id="1177184"/>
    <lineage>
        <taxon>Bacteria</taxon>
        <taxon>Pseudomonadati</taxon>
        <taxon>Pseudomonadota</taxon>
        <taxon>Gammaproteobacteria</taxon>
        <taxon>Oceanospirillales</taxon>
        <taxon>Alcanivoracaceae</taxon>
        <taxon>Alloalcanivorax</taxon>
    </lineage>
</organism>
<gene>
    <name evidence="2" type="ORF">ISO4_01661</name>
</gene>